<proteinExistence type="predicted"/>
<accession>A0AAJ1WWV9</accession>
<feature type="signal peptide" evidence="1">
    <location>
        <begin position="1"/>
        <end position="19"/>
    </location>
</feature>
<evidence type="ECO:0008006" key="4">
    <source>
        <dbReference type="Google" id="ProtNLM"/>
    </source>
</evidence>
<evidence type="ECO:0000256" key="1">
    <source>
        <dbReference type="SAM" id="SignalP"/>
    </source>
</evidence>
<dbReference type="EMBL" id="JAUSWL010000005">
    <property type="protein sequence ID" value="MDQ0544165.1"/>
    <property type="molecule type" value="Genomic_DNA"/>
</dbReference>
<feature type="chain" id="PRO_5042500654" description="Secreted protein" evidence="1">
    <location>
        <begin position="20"/>
        <end position="128"/>
    </location>
</feature>
<comment type="caution">
    <text evidence="2">The sequence shown here is derived from an EMBL/GenBank/DDBJ whole genome shotgun (WGS) entry which is preliminary data.</text>
</comment>
<evidence type="ECO:0000313" key="2">
    <source>
        <dbReference type="EMBL" id="MDQ0544165.1"/>
    </source>
</evidence>
<dbReference type="AlphaFoldDB" id="A0AAJ1WWV9"/>
<gene>
    <name evidence="2" type="ORF">QO001_003099</name>
</gene>
<dbReference type="Proteomes" id="UP001223420">
    <property type="component" value="Unassembled WGS sequence"/>
</dbReference>
<name>A0AAJ1WWV9_9HYPH</name>
<protein>
    <recommendedName>
        <fullName evidence="4">Secreted protein</fullName>
    </recommendedName>
</protein>
<organism evidence="2 3">
    <name type="scientific">Methylobacterium brachiatum</name>
    <dbReference type="NCBI Taxonomy" id="269660"/>
    <lineage>
        <taxon>Bacteria</taxon>
        <taxon>Pseudomonadati</taxon>
        <taxon>Pseudomonadota</taxon>
        <taxon>Alphaproteobacteria</taxon>
        <taxon>Hyphomicrobiales</taxon>
        <taxon>Methylobacteriaceae</taxon>
        <taxon>Methylobacterium</taxon>
    </lineage>
</organism>
<reference evidence="2" key="1">
    <citation type="submission" date="2023-07" db="EMBL/GenBank/DDBJ databases">
        <title>Genomic Encyclopedia of Type Strains, Phase IV (KMG-IV): sequencing the most valuable type-strain genomes for metagenomic binning, comparative biology and taxonomic classification.</title>
        <authorList>
            <person name="Goeker M."/>
        </authorList>
    </citation>
    <scope>NUCLEOTIDE SEQUENCE</scope>
    <source>
        <strain evidence="2">DSM 19569</strain>
    </source>
</reference>
<keyword evidence="1" id="KW-0732">Signal</keyword>
<sequence>MPLRVAALALGLCALPALGQPAKAPARSGPDRKAAGPGTGQVIGCPSLANYRMLMHDGAAAAAALLADPKADHLGCTLVTRSEITGLVDRVTLGDRSYECAGLPTTTACHWMEAGAAARPAPAGAPKR</sequence>
<evidence type="ECO:0000313" key="3">
    <source>
        <dbReference type="Proteomes" id="UP001223420"/>
    </source>
</evidence>
<dbReference type="RefSeq" id="WP_230368144.1">
    <property type="nucleotide sequence ID" value="NZ_JAJALK010000022.1"/>
</dbReference>